<dbReference type="Gene3D" id="1.20.1250.20">
    <property type="entry name" value="MFS general substrate transporter like domains"/>
    <property type="match status" value="1"/>
</dbReference>
<protein>
    <submittedName>
        <fullName evidence="2">Uncharacterized protein</fullName>
    </submittedName>
</protein>
<dbReference type="GeneID" id="54361024"/>
<dbReference type="RefSeq" id="XP_033459468.1">
    <property type="nucleotide sequence ID" value="XM_033603224.1"/>
</dbReference>
<sequence>MSGVVSLFTASLTTIQTVVSNARTLSRLAHDRFRHSRIALCDAPCIWYAANAVKLHCYTHVDSVSETPEELHAEIMQVMPAGPRFERPRHRRGGIVLPSQEIEVSTRRKYTTDINTNPKSSSSSQPITSLSNIYYGTLYAYTPEVLPSAHRGTGNGIAIACNRIMGIMSALVGL</sequence>
<evidence type="ECO:0000313" key="1">
    <source>
        <dbReference type="Proteomes" id="UP000504637"/>
    </source>
</evidence>
<reference evidence="2" key="3">
    <citation type="submission" date="2025-08" db="UniProtKB">
        <authorList>
            <consortium name="RefSeq"/>
        </authorList>
    </citation>
    <scope>IDENTIFICATION</scope>
    <source>
        <strain evidence="2">CBS 342.82</strain>
    </source>
</reference>
<proteinExistence type="predicted"/>
<dbReference type="Proteomes" id="UP000504637">
    <property type="component" value="Unplaced"/>
</dbReference>
<dbReference type="AlphaFoldDB" id="A0A6J3M6D0"/>
<gene>
    <name evidence="2" type="ORF">K489DRAFT_371270</name>
</gene>
<reference evidence="2" key="2">
    <citation type="submission" date="2020-04" db="EMBL/GenBank/DDBJ databases">
        <authorList>
            <consortium name="NCBI Genome Project"/>
        </authorList>
    </citation>
    <scope>NUCLEOTIDE SEQUENCE</scope>
    <source>
        <strain evidence="2">CBS 342.82</strain>
    </source>
</reference>
<keyword evidence="1" id="KW-1185">Reference proteome</keyword>
<dbReference type="InterPro" id="IPR036259">
    <property type="entry name" value="MFS_trans_sf"/>
</dbReference>
<name>A0A6J3M6D0_9PEZI</name>
<organism evidence="2">
    <name type="scientific">Dissoconium aciculare CBS 342.82</name>
    <dbReference type="NCBI Taxonomy" id="1314786"/>
    <lineage>
        <taxon>Eukaryota</taxon>
        <taxon>Fungi</taxon>
        <taxon>Dikarya</taxon>
        <taxon>Ascomycota</taxon>
        <taxon>Pezizomycotina</taxon>
        <taxon>Dothideomycetes</taxon>
        <taxon>Dothideomycetidae</taxon>
        <taxon>Mycosphaerellales</taxon>
        <taxon>Dissoconiaceae</taxon>
        <taxon>Dissoconium</taxon>
    </lineage>
</organism>
<dbReference type="OrthoDB" id="3936150at2759"/>
<reference evidence="2" key="1">
    <citation type="submission" date="2020-01" db="EMBL/GenBank/DDBJ databases">
        <authorList>
            <consortium name="DOE Joint Genome Institute"/>
            <person name="Haridas S."/>
            <person name="Albert R."/>
            <person name="Binder M."/>
            <person name="Bloem J."/>
            <person name="Labutti K."/>
            <person name="Salamov A."/>
            <person name="Andreopoulos B."/>
            <person name="Baker S.E."/>
            <person name="Barry K."/>
            <person name="Bills G."/>
            <person name="Bluhm B.H."/>
            <person name="Cannon C."/>
            <person name="Castanera R."/>
            <person name="Culley D.E."/>
            <person name="Daum C."/>
            <person name="Ezra D."/>
            <person name="Gonzalez J.B."/>
            <person name="Henrissat B."/>
            <person name="Kuo A."/>
            <person name="Liang C."/>
            <person name="Lipzen A."/>
            <person name="Lutzoni F."/>
            <person name="Magnuson J."/>
            <person name="Mondo S."/>
            <person name="Nolan M."/>
            <person name="Ohm R."/>
            <person name="Pangilinan J."/>
            <person name="Park H.-J."/>
            <person name="Ramirez L."/>
            <person name="Alfaro M."/>
            <person name="Sun H."/>
            <person name="Tritt A."/>
            <person name="Yoshinaga Y."/>
            <person name="Zwiers L.-H."/>
            <person name="Turgeon B.G."/>
            <person name="Goodwin S.B."/>
            <person name="Spatafora J.W."/>
            <person name="Crous P.W."/>
            <person name="Grigoriev I.V."/>
        </authorList>
    </citation>
    <scope>NUCLEOTIDE SEQUENCE</scope>
    <source>
        <strain evidence="2">CBS 342.82</strain>
    </source>
</reference>
<accession>A0A6J3M6D0</accession>
<evidence type="ECO:0000313" key="2">
    <source>
        <dbReference type="RefSeq" id="XP_033459468.1"/>
    </source>
</evidence>